<feature type="transmembrane region" description="Helical" evidence="7">
    <location>
        <begin position="218"/>
        <end position="238"/>
    </location>
</feature>
<feature type="domain" description="RDD" evidence="8">
    <location>
        <begin position="96"/>
        <end position="256"/>
    </location>
</feature>
<accession>A0A542EJ91</accession>
<proteinExistence type="predicted"/>
<evidence type="ECO:0000259" key="8">
    <source>
        <dbReference type="Pfam" id="PF06271"/>
    </source>
</evidence>
<keyword evidence="4 7" id="KW-1133">Transmembrane helix</keyword>
<dbReference type="OrthoDB" id="5244233at2"/>
<sequence>MSERASGWYPDPNDPDTLRYWDGILWTDRTMPRVKPGLEKSHISAAPQVPQHHQHPHLPHPGQHRPGQQQSSPNGPYRGQFQPASATARTPDGAELAPFWRRALAFIVDNILTSAIAAPLAWPWLSDWVHVVRTYFNESLDAAREGRGTPDAPDALYNFPWQVGLVAVAVYFVYEVALTVWRGQTVGKMLLGIKVRREENDKPPTFGAAVYRFAVKQLTSIVGPVPLLSFLVTIFQIVDYLRPLSDRMNQAFHDSWPGTYVVRKQRGGASEEQTPPGDRMY</sequence>
<evidence type="ECO:0000256" key="1">
    <source>
        <dbReference type="ARBA" id="ARBA00004651"/>
    </source>
</evidence>
<protein>
    <submittedName>
        <fullName evidence="10">Putative RDD family membrane protein YckC</fullName>
    </submittedName>
</protein>
<reference evidence="10 11" key="1">
    <citation type="submission" date="2019-06" db="EMBL/GenBank/DDBJ databases">
        <title>Sequencing the genomes of 1000 actinobacteria strains.</title>
        <authorList>
            <person name="Klenk H.-P."/>
        </authorList>
    </citation>
    <scope>NUCLEOTIDE SEQUENCE [LARGE SCALE GENOMIC DNA]</scope>
    <source>
        <strain evidence="10 11">DSM 19828</strain>
    </source>
</reference>
<comment type="subcellular location">
    <subcellularLocation>
        <location evidence="1">Cell membrane</location>
        <topology evidence="1">Multi-pass membrane protein</topology>
    </subcellularLocation>
</comment>
<feature type="region of interest" description="Disordered" evidence="6">
    <location>
        <begin position="46"/>
        <end position="90"/>
    </location>
</feature>
<dbReference type="Pfam" id="PF06271">
    <property type="entry name" value="RDD"/>
    <property type="match status" value="1"/>
</dbReference>
<dbReference type="Proteomes" id="UP000320806">
    <property type="component" value="Unassembled WGS sequence"/>
</dbReference>
<feature type="domain" description="DUF2510" evidence="9">
    <location>
        <begin position="7"/>
        <end position="35"/>
    </location>
</feature>
<gene>
    <name evidence="10" type="ORF">FB459_2954</name>
</gene>
<evidence type="ECO:0000256" key="5">
    <source>
        <dbReference type="ARBA" id="ARBA00023136"/>
    </source>
</evidence>
<dbReference type="RefSeq" id="WP_141928983.1">
    <property type="nucleotide sequence ID" value="NZ_BAABCI010000013.1"/>
</dbReference>
<dbReference type="GO" id="GO:0005886">
    <property type="term" value="C:plasma membrane"/>
    <property type="evidence" value="ECO:0007669"/>
    <property type="project" value="UniProtKB-SubCell"/>
</dbReference>
<keyword evidence="2" id="KW-1003">Cell membrane</keyword>
<dbReference type="PANTHER" id="PTHR36115">
    <property type="entry name" value="PROLINE-RICH ANTIGEN HOMOLOG-RELATED"/>
    <property type="match status" value="1"/>
</dbReference>
<evidence type="ECO:0000256" key="6">
    <source>
        <dbReference type="SAM" id="MobiDB-lite"/>
    </source>
</evidence>
<comment type="caution">
    <text evidence="10">The sequence shown here is derived from an EMBL/GenBank/DDBJ whole genome shotgun (WGS) entry which is preliminary data.</text>
</comment>
<feature type="transmembrane region" description="Helical" evidence="7">
    <location>
        <begin position="103"/>
        <end position="125"/>
    </location>
</feature>
<evidence type="ECO:0000256" key="2">
    <source>
        <dbReference type="ARBA" id="ARBA00022475"/>
    </source>
</evidence>
<dbReference type="InterPro" id="IPR051791">
    <property type="entry name" value="Pra-immunoreactive"/>
</dbReference>
<dbReference type="InterPro" id="IPR018929">
    <property type="entry name" value="DUF2510"/>
</dbReference>
<evidence type="ECO:0000313" key="11">
    <source>
        <dbReference type="Proteomes" id="UP000320806"/>
    </source>
</evidence>
<evidence type="ECO:0000313" key="10">
    <source>
        <dbReference type="EMBL" id="TQJ15403.1"/>
    </source>
</evidence>
<dbReference type="AlphaFoldDB" id="A0A542EJ91"/>
<dbReference type="EMBL" id="VFMO01000001">
    <property type="protein sequence ID" value="TQJ15403.1"/>
    <property type="molecule type" value="Genomic_DNA"/>
</dbReference>
<feature type="transmembrane region" description="Helical" evidence="7">
    <location>
        <begin position="159"/>
        <end position="181"/>
    </location>
</feature>
<keyword evidence="11" id="KW-1185">Reference proteome</keyword>
<evidence type="ECO:0000256" key="4">
    <source>
        <dbReference type="ARBA" id="ARBA00022989"/>
    </source>
</evidence>
<dbReference type="PANTHER" id="PTHR36115:SF4">
    <property type="entry name" value="MEMBRANE PROTEIN"/>
    <property type="match status" value="1"/>
</dbReference>
<feature type="compositionally biased region" description="Low complexity" evidence="6">
    <location>
        <begin position="60"/>
        <end position="70"/>
    </location>
</feature>
<dbReference type="InterPro" id="IPR010432">
    <property type="entry name" value="RDD"/>
</dbReference>
<keyword evidence="3 7" id="KW-0812">Transmembrane</keyword>
<evidence type="ECO:0000256" key="3">
    <source>
        <dbReference type="ARBA" id="ARBA00022692"/>
    </source>
</evidence>
<dbReference type="Pfam" id="PF10708">
    <property type="entry name" value="DUF2510"/>
    <property type="match status" value="1"/>
</dbReference>
<evidence type="ECO:0000259" key="9">
    <source>
        <dbReference type="Pfam" id="PF10708"/>
    </source>
</evidence>
<organism evidence="10 11">
    <name type="scientific">Yimella lutea</name>
    <dbReference type="NCBI Taxonomy" id="587872"/>
    <lineage>
        <taxon>Bacteria</taxon>
        <taxon>Bacillati</taxon>
        <taxon>Actinomycetota</taxon>
        <taxon>Actinomycetes</taxon>
        <taxon>Micrococcales</taxon>
        <taxon>Dermacoccaceae</taxon>
        <taxon>Yimella</taxon>
    </lineage>
</organism>
<evidence type="ECO:0000256" key="7">
    <source>
        <dbReference type="SAM" id="Phobius"/>
    </source>
</evidence>
<name>A0A542EJ91_9MICO</name>
<keyword evidence="5 7" id="KW-0472">Membrane</keyword>